<dbReference type="RefSeq" id="WP_252443582.1">
    <property type="nucleotide sequence ID" value="NZ_JAMWYK010000005.1"/>
</dbReference>
<feature type="binding site" evidence="6">
    <location>
        <position position="121"/>
    </location>
    <ligand>
        <name>FAD</name>
        <dbReference type="ChEBI" id="CHEBI:57692"/>
    </ligand>
</feature>
<dbReference type="SUPFAM" id="SSF51905">
    <property type="entry name" value="FAD/NAD(P)-binding domain"/>
    <property type="match status" value="1"/>
</dbReference>
<evidence type="ECO:0000256" key="4">
    <source>
        <dbReference type="ARBA" id="ARBA00022857"/>
    </source>
</evidence>
<organism evidence="8 9">
    <name type="scientific">Fructobacillus apis</name>
    <dbReference type="NCBI Taxonomy" id="2935017"/>
    <lineage>
        <taxon>Bacteria</taxon>
        <taxon>Bacillati</taxon>
        <taxon>Bacillota</taxon>
        <taxon>Bacilli</taxon>
        <taxon>Lactobacillales</taxon>
        <taxon>Lactobacillaceae</taxon>
        <taxon>Fructobacillus</taxon>
    </lineage>
</organism>
<dbReference type="Pfam" id="PF07992">
    <property type="entry name" value="Pyr_redox_2"/>
    <property type="match status" value="1"/>
</dbReference>
<dbReference type="Proteomes" id="UP001523234">
    <property type="component" value="Unassembled WGS sequence"/>
</dbReference>
<comment type="subunit">
    <text evidence="1 6">Homodimer.</text>
</comment>
<dbReference type="InterPro" id="IPR036188">
    <property type="entry name" value="FAD/NAD-bd_sf"/>
</dbReference>
<comment type="caution">
    <text evidence="8">The sequence shown here is derived from an EMBL/GenBank/DDBJ whole genome shotgun (WGS) entry which is preliminary data.</text>
</comment>
<evidence type="ECO:0000256" key="3">
    <source>
        <dbReference type="ARBA" id="ARBA00022827"/>
    </source>
</evidence>
<comment type="caution">
    <text evidence="6">Lacks conserved residue(s) required for the propagation of feature annotation.</text>
</comment>
<keyword evidence="2 6" id="KW-0285">Flavoprotein</keyword>
<accession>A0ABT0ZR14</accession>
<keyword evidence="5 6" id="KW-0560">Oxidoreductase</keyword>
<keyword evidence="9" id="KW-1185">Reference proteome</keyword>
<dbReference type="HAMAP" id="MF_01685">
    <property type="entry name" value="FENR2"/>
    <property type="match status" value="1"/>
</dbReference>
<reference evidence="8 9" key="1">
    <citation type="submission" date="2022-06" db="EMBL/GenBank/DDBJ databases">
        <title>Fructobacillus taiwanensis sp. nov., isolated from the honeybee.</title>
        <authorList>
            <person name="Chen Y.-S."/>
            <person name="Wang L.-T."/>
            <person name="Lee Y.-S."/>
            <person name="Chang Y.-C."/>
            <person name="Wu H.-C."/>
            <person name="Liao C.-Y."/>
            <person name="Chen W.-H."/>
            <person name="Deng J.-N."/>
            <person name="Wang Y.-H."/>
        </authorList>
    </citation>
    <scope>NUCLEOTIDE SEQUENCE [LARGE SCALE GENOMIC DNA]</scope>
    <source>
        <strain evidence="8 9">W13</strain>
    </source>
</reference>
<dbReference type="InterPro" id="IPR022890">
    <property type="entry name" value="Fd--NADP_Rdtase_type_2"/>
</dbReference>
<feature type="binding site" evidence="6">
    <location>
        <position position="87"/>
    </location>
    <ligand>
        <name>FAD</name>
        <dbReference type="ChEBI" id="CHEBI:57692"/>
    </ligand>
</feature>
<dbReference type="EMBL" id="JAMWYK010000005">
    <property type="protein sequence ID" value="MCO0832428.1"/>
    <property type="molecule type" value="Genomic_DNA"/>
</dbReference>
<feature type="binding site" evidence="6">
    <location>
        <position position="42"/>
    </location>
    <ligand>
        <name>FAD</name>
        <dbReference type="ChEBI" id="CHEBI:57692"/>
    </ligand>
</feature>
<dbReference type="PRINTS" id="PR00368">
    <property type="entry name" value="FADPNR"/>
</dbReference>
<comment type="cofactor">
    <cofactor evidence="6">
        <name>FAD</name>
        <dbReference type="ChEBI" id="CHEBI:57692"/>
    </cofactor>
    <text evidence="6">Binds 1 FAD per subunit.</text>
</comment>
<name>A0ABT0ZR14_9LACO</name>
<evidence type="ECO:0000313" key="9">
    <source>
        <dbReference type="Proteomes" id="UP001523234"/>
    </source>
</evidence>
<comment type="similarity">
    <text evidence="6">Belongs to the ferredoxin--NADP reductase type 2 family.</text>
</comment>
<keyword evidence="3 6" id="KW-0274">FAD</keyword>
<evidence type="ECO:0000256" key="2">
    <source>
        <dbReference type="ARBA" id="ARBA00022630"/>
    </source>
</evidence>
<comment type="catalytic activity">
    <reaction evidence="6">
        <text>2 reduced [2Fe-2S]-[ferredoxin] + NADP(+) + H(+) = 2 oxidized [2Fe-2S]-[ferredoxin] + NADPH</text>
        <dbReference type="Rhea" id="RHEA:20125"/>
        <dbReference type="Rhea" id="RHEA-COMP:10000"/>
        <dbReference type="Rhea" id="RHEA-COMP:10001"/>
        <dbReference type="ChEBI" id="CHEBI:15378"/>
        <dbReference type="ChEBI" id="CHEBI:33737"/>
        <dbReference type="ChEBI" id="CHEBI:33738"/>
        <dbReference type="ChEBI" id="CHEBI:57783"/>
        <dbReference type="ChEBI" id="CHEBI:58349"/>
        <dbReference type="EC" id="1.18.1.2"/>
    </reaction>
</comment>
<dbReference type="PANTHER" id="PTHR48105">
    <property type="entry name" value="THIOREDOXIN REDUCTASE 1-RELATED-RELATED"/>
    <property type="match status" value="1"/>
</dbReference>
<feature type="binding site" evidence="6">
    <location>
        <position position="34"/>
    </location>
    <ligand>
        <name>FAD</name>
        <dbReference type="ChEBI" id="CHEBI:57692"/>
    </ligand>
</feature>
<gene>
    <name evidence="8" type="ORF">NFX39_04955</name>
</gene>
<dbReference type="PRINTS" id="PR00469">
    <property type="entry name" value="PNDRDTASEII"/>
</dbReference>
<dbReference type="InterPro" id="IPR023753">
    <property type="entry name" value="FAD/NAD-binding_dom"/>
</dbReference>
<sequence>MTKTYDILIIGAGPVGLFAGYYASLRNVNVAVLEALPEIGGQVTTLYPDKKIWDVPAMAGMTGRELIERLEAQAKRFDLPVLTNHKVTNLKKVDEEFVLEVNGEQEMRSKAVILASGKGAFSPRRLQVENEEELLGQGLSYFAPNLNSYEGHTVAVLGGGDSAVDLANEIEKRANKTYLIHRRDAFRALEQSVLELDRSGVEKKTPYKVLSTTKDADGRLKVNLSFAKENEVQESILVDDLLVQYGFKTDGQAERDWAVDVDWDKAGLVVEDQMKTKEEGLYAIGDLSSYEGHADLIATGFGQGPAAVNAAIASFDPNHAGPGHSSSLNID</sequence>
<feature type="binding site" evidence="6">
    <location>
        <position position="47"/>
    </location>
    <ligand>
        <name>FAD</name>
        <dbReference type="ChEBI" id="CHEBI:57692"/>
    </ligand>
</feature>
<protein>
    <recommendedName>
        <fullName evidence="6">Ferredoxin--NADP reductase</fullName>
        <shortName evidence="6">FNR</shortName>
        <shortName evidence="6">Fd-NADP(+) reductase</shortName>
        <ecNumber evidence="6">1.18.1.2</ecNumber>
    </recommendedName>
</protein>
<feature type="binding site" evidence="6">
    <location>
        <position position="286"/>
    </location>
    <ligand>
        <name>FAD</name>
        <dbReference type="ChEBI" id="CHEBI:57692"/>
    </ligand>
</feature>
<evidence type="ECO:0000259" key="7">
    <source>
        <dbReference type="Pfam" id="PF07992"/>
    </source>
</evidence>
<evidence type="ECO:0000313" key="8">
    <source>
        <dbReference type="EMBL" id="MCO0832428.1"/>
    </source>
</evidence>
<evidence type="ECO:0000256" key="5">
    <source>
        <dbReference type="ARBA" id="ARBA00023002"/>
    </source>
</evidence>
<evidence type="ECO:0000256" key="6">
    <source>
        <dbReference type="HAMAP-Rule" id="MF_01685"/>
    </source>
</evidence>
<dbReference type="EC" id="1.18.1.2" evidence="6"/>
<feature type="domain" description="FAD/NAD(P)-binding" evidence="7">
    <location>
        <begin position="5"/>
        <end position="298"/>
    </location>
</feature>
<dbReference type="InterPro" id="IPR050097">
    <property type="entry name" value="Ferredoxin-NADP_redctase_2"/>
</dbReference>
<evidence type="ECO:0000256" key="1">
    <source>
        <dbReference type="ARBA" id="ARBA00011738"/>
    </source>
</evidence>
<feature type="binding site" evidence="6">
    <location>
        <position position="326"/>
    </location>
    <ligand>
        <name>FAD</name>
        <dbReference type="ChEBI" id="CHEBI:57692"/>
    </ligand>
</feature>
<dbReference type="Gene3D" id="3.50.50.60">
    <property type="entry name" value="FAD/NAD(P)-binding domain"/>
    <property type="match status" value="2"/>
</dbReference>
<keyword evidence="4 6" id="KW-0521">NADP</keyword>
<proteinExistence type="inferred from homology"/>